<dbReference type="PANTHER" id="PTHR11533">
    <property type="entry name" value="PROTEASE M1 ZINC METALLOPROTEASE"/>
    <property type="match status" value="1"/>
</dbReference>
<organism evidence="15 16">
    <name type="scientific">Salegentibacter agarivorans</name>
    <dbReference type="NCBI Taxonomy" id="345907"/>
    <lineage>
        <taxon>Bacteria</taxon>
        <taxon>Pseudomonadati</taxon>
        <taxon>Bacteroidota</taxon>
        <taxon>Flavobacteriia</taxon>
        <taxon>Flavobacteriales</taxon>
        <taxon>Flavobacteriaceae</taxon>
        <taxon>Salegentibacter</taxon>
    </lineage>
</organism>
<evidence type="ECO:0000256" key="5">
    <source>
        <dbReference type="ARBA" id="ARBA00015611"/>
    </source>
</evidence>
<evidence type="ECO:0000256" key="1">
    <source>
        <dbReference type="ARBA" id="ARBA00000098"/>
    </source>
</evidence>
<dbReference type="Proteomes" id="UP000199116">
    <property type="component" value="Unassembled WGS sequence"/>
</dbReference>
<name>A0A1I2PSX5_9FLAO</name>
<keyword evidence="6 15" id="KW-0031">Aminopeptidase</keyword>
<dbReference type="InterPro" id="IPR014782">
    <property type="entry name" value="Peptidase_M1_dom"/>
</dbReference>
<dbReference type="PRINTS" id="PR00756">
    <property type="entry name" value="ALADIPTASE"/>
</dbReference>
<comment type="catalytic activity">
    <reaction evidence="1">
        <text>Release of an N-terminal amino acid, Xaa-|-Yaa- from a peptide, amide or arylamide. Xaa is preferably Ala, but may be most amino acids including Pro (slow action). When a terminal hydrophobic residue is followed by a prolyl residue, the two may be released as an intact Xaa-Pro dipeptide.</text>
        <dbReference type="EC" id="3.4.11.2"/>
    </reaction>
</comment>
<dbReference type="GO" id="GO:0016020">
    <property type="term" value="C:membrane"/>
    <property type="evidence" value="ECO:0007669"/>
    <property type="project" value="TreeGrafter"/>
</dbReference>
<evidence type="ECO:0000259" key="13">
    <source>
        <dbReference type="Pfam" id="PF01433"/>
    </source>
</evidence>
<keyword evidence="10" id="KW-0862">Zinc</keyword>
<keyword evidence="16" id="KW-1185">Reference proteome</keyword>
<evidence type="ECO:0000256" key="3">
    <source>
        <dbReference type="ARBA" id="ARBA00010136"/>
    </source>
</evidence>
<comment type="similarity">
    <text evidence="3">Belongs to the peptidase M1 family.</text>
</comment>
<dbReference type="AlphaFoldDB" id="A0A1I2PSX5"/>
<dbReference type="EMBL" id="FOOH01000034">
    <property type="protein sequence ID" value="SFG18199.1"/>
    <property type="molecule type" value="Genomic_DNA"/>
</dbReference>
<dbReference type="GO" id="GO:0042277">
    <property type="term" value="F:peptide binding"/>
    <property type="evidence" value="ECO:0007669"/>
    <property type="project" value="TreeGrafter"/>
</dbReference>
<evidence type="ECO:0000259" key="14">
    <source>
        <dbReference type="Pfam" id="PF17900"/>
    </source>
</evidence>
<comment type="cofactor">
    <cofactor evidence="2">
        <name>Zn(2+)</name>
        <dbReference type="ChEBI" id="CHEBI:29105"/>
    </cofactor>
</comment>
<sequence>MKYSFIALLFCCSWNFYSQAPIADSLNQVENIDFIKADAEIFVDPVNKEVSGEINYEFEILKSIDSFYVDARNMNFDEVLLNGEQKNFRNSGTRIWMKNEINPSENNSLQLKYSVKPKEAVYFINWDIDDSITAPKQIWTQGQGKYTSNWLPSFDDQREKVEFDITYHFPNDLEVMANGKLSGTSVSDSLKSWNFDMQQPMSSYLLAFAAANYVVEEKKSASGVSLQFYMPVSEKKNMEPTYRHSKEIFDFLETEIGVAYPWQNYKQAPVRDFLYSGMENTTATIFDHAFITDSIGFTDRNYVSVNAHELAHQWFGNLVTAETNNDHWLHEGFSTYYALLAEREIFGDDYYYWQLYESGEKLKEISDSGKGEPVTKARATSLTYYQKGAWVLHILRERVGDGAFKKAVKNYLERYKFQTATTENFIAEVEAAANVSLSDFMAKWLNQTAFQGFAALNSLKNSDFIQNHLNILALRETPIEKKEELLSAELDFPVSDYTGQEVVYQLEGETSAGAINLYKKAFETNNIYVRQAIATSMERIPQELKSKFESLLKDESYVTKEAALLKLWMNFPQEVSTYLDQTKGIEGFTNKNVRMLWLTLNLVTPNYEPEKQQETYNELSGYTATHFPIEVRENAFGYLYQINSFTNQNLLDLMQGTQHPTYRFRNYSRQLLNELLKNEEYRKKFLALKDSLSQKEQDYLQTKLN</sequence>
<evidence type="ECO:0000256" key="12">
    <source>
        <dbReference type="SAM" id="SignalP"/>
    </source>
</evidence>
<keyword evidence="11" id="KW-0482">Metalloprotease</keyword>
<reference evidence="16" key="1">
    <citation type="submission" date="2016-10" db="EMBL/GenBank/DDBJ databases">
        <authorList>
            <person name="Varghese N."/>
            <person name="Submissions S."/>
        </authorList>
    </citation>
    <scope>NUCLEOTIDE SEQUENCE [LARGE SCALE GENOMIC DNA]</scope>
    <source>
        <strain evidence="16">DSM 23515</strain>
    </source>
</reference>
<dbReference type="Gene3D" id="2.60.40.1730">
    <property type="entry name" value="tricorn interacting facor f3 domain"/>
    <property type="match status" value="1"/>
</dbReference>
<dbReference type="GO" id="GO:0043171">
    <property type="term" value="P:peptide catabolic process"/>
    <property type="evidence" value="ECO:0007669"/>
    <property type="project" value="TreeGrafter"/>
</dbReference>
<keyword evidence="7" id="KW-0645">Protease</keyword>
<dbReference type="GO" id="GO:0005615">
    <property type="term" value="C:extracellular space"/>
    <property type="evidence" value="ECO:0007669"/>
    <property type="project" value="TreeGrafter"/>
</dbReference>
<dbReference type="SUPFAM" id="SSF55486">
    <property type="entry name" value="Metalloproteases ('zincins'), catalytic domain"/>
    <property type="match status" value="1"/>
</dbReference>
<dbReference type="GO" id="GO:0016285">
    <property type="term" value="F:alanyl aminopeptidase activity"/>
    <property type="evidence" value="ECO:0007669"/>
    <property type="project" value="UniProtKB-EC"/>
</dbReference>
<dbReference type="EC" id="3.4.11.2" evidence="4"/>
<evidence type="ECO:0000256" key="4">
    <source>
        <dbReference type="ARBA" id="ARBA00012564"/>
    </source>
</evidence>
<evidence type="ECO:0000256" key="2">
    <source>
        <dbReference type="ARBA" id="ARBA00001947"/>
    </source>
</evidence>
<dbReference type="InterPro" id="IPR001930">
    <property type="entry name" value="Peptidase_M1"/>
</dbReference>
<feature type="signal peptide" evidence="12">
    <location>
        <begin position="1"/>
        <end position="20"/>
    </location>
</feature>
<evidence type="ECO:0000256" key="11">
    <source>
        <dbReference type="ARBA" id="ARBA00023049"/>
    </source>
</evidence>
<evidence type="ECO:0000313" key="16">
    <source>
        <dbReference type="Proteomes" id="UP000199116"/>
    </source>
</evidence>
<dbReference type="RefSeq" id="WP_093306369.1">
    <property type="nucleotide sequence ID" value="NZ_FOOH01000034.1"/>
</dbReference>
<protein>
    <recommendedName>
        <fullName evidence="5">Aminopeptidase N</fullName>
        <ecNumber evidence="4">3.4.11.2</ecNumber>
    </recommendedName>
</protein>
<evidence type="ECO:0000256" key="7">
    <source>
        <dbReference type="ARBA" id="ARBA00022670"/>
    </source>
</evidence>
<evidence type="ECO:0000256" key="8">
    <source>
        <dbReference type="ARBA" id="ARBA00022723"/>
    </source>
</evidence>
<keyword evidence="12" id="KW-0732">Signal</keyword>
<dbReference type="GO" id="GO:0008270">
    <property type="term" value="F:zinc ion binding"/>
    <property type="evidence" value="ECO:0007669"/>
    <property type="project" value="InterPro"/>
</dbReference>
<dbReference type="GO" id="GO:0006508">
    <property type="term" value="P:proteolysis"/>
    <property type="evidence" value="ECO:0007669"/>
    <property type="project" value="UniProtKB-KW"/>
</dbReference>
<proteinExistence type="inferred from homology"/>
<dbReference type="Pfam" id="PF01433">
    <property type="entry name" value="Peptidase_M1"/>
    <property type="match status" value="1"/>
</dbReference>
<keyword evidence="8" id="KW-0479">Metal-binding</keyword>
<feature type="domain" description="Peptidase M1 membrane alanine aminopeptidase" evidence="13">
    <location>
        <begin position="244"/>
        <end position="444"/>
    </location>
</feature>
<accession>A0A1I2PSX5</accession>
<dbReference type="InterPro" id="IPR050344">
    <property type="entry name" value="Peptidase_M1_aminopeptidases"/>
</dbReference>
<evidence type="ECO:0000256" key="6">
    <source>
        <dbReference type="ARBA" id="ARBA00022438"/>
    </source>
</evidence>
<dbReference type="Pfam" id="PF17900">
    <property type="entry name" value="Peptidase_M1_N"/>
    <property type="match status" value="1"/>
</dbReference>
<dbReference type="InterPro" id="IPR042097">
    <property type="entry name" value="Aminopeptidase_N-like_N_sf"/>
</dbReference>
<dbReference type="InterPro" id="IPR045357">
    <property type="entry name" value="Aminopeptidase_N-like_N"/>
</dbReference>
<dbReference type="GO" id="GO:0070006">
    <property type="term" value="F:metalloaminopeptidase activity"/>
    <property type="evidence" value="ECO:0007669"/>
    <property type="project" value="TreeGrafter"/>
</dbReference>
<keyword evidence="9" id="KW-0378">Hydrolase</keyword>
<feature type="chain" id="PRO_5011572259" description="Aminopeptidase N" evidence="12">
    <location>
        <begin position="21"/>
        <end position="705"/>
    </location>
</feature>
<dbReference type="Gene3D" id="1.10.390.10">
    <property type="entry name" value="Neutral Protease Domain 2"/>
    <property type="match status" value="1"/>
</dbReference>
<evidence type="ECO:0000256" key="10">
    <source>
        <dbReference type="ARBA" id="ARBA00022833"/>
    </source>
</evidence>
<dbReference type="CDD" id="cd09603">
    <property type="entry name" value="M1_APN_like"/>
    <property type="match status" value="1"/>
</dbReference>
<gene>
    <name evidence="15" type="ORF">SAMN04488033_13427</name>
</gene>
<dbReference type="PANTHER" id="PTHR11533:SF174">
    <property type="entry name" value="PUROMYCIN-SENSITIVE AMINOPEPTIDASE-RELATED"/>
    <property type="match status" value="1"/>
</dbReference>
<dbReference type="InterPro" id="IPR027268">
    <property type="entry name" value="Peptidase_M4/M1_CTD_sf"/>
</dbReference>
<feature type="domain" description="Aminopeptidase N-like N-terminal" evidence="14">
    <location>
        <begin position="43"/>
        <end position="205"/>
    </location>
</feature>
<evidence type="ECO:0000256" key="9">
    <source>
        <dbReference type="ARBA" id="ARBA00022801"/>
    </source>
</evidence>
<dbReference type="GO" id="GO:0005737">
    <property type="term" value="C:cytoplasm"/>
    <property type="evidence" value="ECO:0007669"/>
    <property type="project" value="TreeGrafter"/>
</dbReference>
<evidence type="ECO:0000313" key="15">
    <source>
        <dbReference type="EMBL" id="SFG18199.1"/>
    </source>
</evidence>
<dbReference type="SUPFAM" id="SSF63737">
    <property type="entry name" value="Leukotriene A4 hydrolase N-terminal domain"/>
    <property type="match status" value="1"/>
</dbReference>